<dbReference type="PANTHER" id="PTHR46401">
    <property type="entry name" value="GLYCOSYLTRANSFERASE WBBK-RELATED"/>
    <property type="match status" value="1"/>
</dbReference>
<dbReference type="CDD" id="cd03809">
    <property type="entry name" value="GT4_MtfB-like"/>
    <property type="match status" value="1"/>
</dbReference>
<feature type="domain" description="Glycosyl transferase family 1" evidence="2">
    <location>
        <begin position="199"/>
        <end position="350"/>
    </location>
</feature>
<evidence type="ECO:0000313" key="5">
    <source>
        <dbReference type="Proteomes" id="UP000034927"/>
    </source>
</evidence>
<reference evidence="4 5" key="1">
    <citation type="journal article" date="2015" name="Nature">
        <title>rRNA introns, odd ribosomes, and small enigmatic genomes across a large radiation of phyla.</title>
        <authorList>
            <person name="Brown C.T."/>
            <person name="Hug L.A."/>
            <person name="Thomas B.C."/>
            <person name="Sharon I."/>
            <person name="Castelle C.J."/>
            <person name="Singh A."/>
            <person name="Wilkins M.J."/>
            <person name="Williams K.H."/>
            <person name="Banfield J.F."/>
        </authorList>
    </citation>
    <scope>NUCLEOTIDE SEQUENCE [LARGE SCALE GENOMIC DNA]</scope>
</reference>
<name>A0A0G0B6T3_9BACT</name>
<dbReference type="GO" id="GO:0009103">
    <property type="term" value="P:lipopolysaccharide biosynthetic process"/>
    <property type="evidence" value="ECO:0007669"/>
    <property type="project" value="TreeGrafter"/>
</dbReference>
<accession>A0A0G0B6T3</accession>
<dbReference type="Gene3D" id="3.40.50.2000">
    <property type="entry name" value="Glycogen Phosphorylase B"/>
    <property type="match status" value="2"/>
</dbReference>
<proteinExistence type="predicted"/>
<evidence type="ECO:0000259" key="3">
    <source>
        <dbReference type="Pfam" id="PF13439"/>
    </source>
</evidence>
<dbReference type="GO" id="GO:0016757">
    <property type="term" value="F:glycosyltransferase activity"/>
    <property type="evidence" value="ECO:0007669"/>
    <property type="project" value="InterPro"/>
</dbReference>
<gene>
    <name evidence="4" type="ORF">UR53_C0002G0045</name>
</gene>
<feature type="domain" description="Glycosyltransferase subfamily 4-like N-terminal" evidence="3">
    <location>
        <begin position="61"/>
        <end position="180"/>
    </location>
</feature>
<dbReference type="Proteomes" id="UP000034927">
    <property type="component" value="Unassembled WGS sequence"/>
</dbReference>
<evidence type="ECO:0000256" key="1">
    <source>
        <dbReference type="ARBA" id="ARBA00022679"/>
    </source>
</evidence>
<sequence>MNIGIDIRPLMDKIKTGVGEYTFELLNAVFSIDKTNQYFLFYNSNKNISANLPKWNYDNVHYVGLNWPNKLLSCLLFLKILKLNNLAQNHYFKIDLWFSPNLNFTNLSKNIPYILVIHDLTNELYPHFFTKRQQLRYEIIRPKTQCQRANLIITPSENTKRDLINLYDINPDKIKVIYPGLASTFVANNTQPVDLVKTKYNLPEKFILFLGTIEPRKNINGLIEAFEQSYSKLPAPHSLVIAGAPGWRNKNIYNKAQSSPLKDKIKFINYINPEDKPALYKTAALFVYPSFYEGFGFPVLEAMASRLPIITSNRSSLPEITNTQVCLINPNNPTDIAKGITSILNNTKKQPREYKIQKFSWKLAAEEWLEYIKNL</sequence>
<dbReference type="SUPFAM" id="SSF53756">
    <property type="entry name" value="UDP-Glycosyltransferase/glycogen phosphorylase"/>
    <property type="match status" value="1"/>
</dbReference>
<organism evidence="4 5">
    <name type="scientific">Candidatus Magasanikbacteria bacterium GW2011_GWC2_34_16</name>
    <dbReference type="NCBI Taxonomy" id="1619045"/>
    <lineage>
        <taxon>Bacteria</taxon>
        <taxon>Candidatus Magasanikiibacteriota</taxon>
    </lineage>
</organism>
<evidence type="ECO:0000259" key="2">
    <source>
        <dbReference type="Pfam" id="PF00534"/>
    </source>
</evidence>
<dbReference type="AlphaFoldDB" id="A0A0G0B6T3"/>
<dbReference type="InterPro" id="IPR028098">
    <property type="entry name" value="Glyco_trans_4-like_N"/>
</dbReference>
<keyword evidence="1 4" id="KW-0808">Transferase</keyword>
<dbReference type="PANTHER" id="PTHR46401:SF2">
    <property type="entry name" value="GLYCOSYLTRANSFERASE WBBK-RELATED"/>
    <property type="match status" value="1"/>
</dbReference>
<dbReference type="Pfam" id="PF13439">
    <property type="entry name" value="Glyco_transf_4"/>
    <property type="match status" value="1"/>
</dbReference>
<dbReference type="EMBL" id="LBPO01000002">
    <property type="protein sequence ID" value="KKP59431.1"/>
    <property type="molecule type" value="Genomic_DNA"/>
</dbReference>
<comment type="caution">
    <text evidence="4">The sequence shown here is derived from an EMBL/GenBank/DDBJ whole genome shotgun (WGS) entry which is preliminary data.</text>
</comment>
<protein>
    <submittedName>
        <fullName evidence="4">Glycosyl transferase, group 1</fullName>
    </submittedName>
</protein>
<evidence type="ECO:0000313" key="4">
    <source>
        <dbReference type="EMBL" id="KKP59431.1"/>
    </source>
</evidence>
<dbReference type="InterPro" id="IPR001296">
    <property type="entry name" value="Glyco_trans_1"/>
</dbReference>
<dbReference type="Pfam" id="PF00534">
    <property type="entry name" value="Glycos_transf_1"/>
    <property type="match status" value="1"/>
</dbReference>